<dbReference type="Pfam" id="PF13276">
    <property type="entry name" value="HTH_21"/>
    <property type="match status" value="1"/>
</dbReference>
<gene>
    <name evidence="2" type="ORF">FF36_06082</name>
</gene>
<reference evidence="3" key="1">
    <citation type="submission" date="2015-02" db="EMBL/GenBank/DDBJ databases">
        <title>Draft Genome of Frankia sp. CpI1-S.</title>
        <authorList>
            <person name="Oshone R.T."/>
            <person name="Ngom M."/>
            <person name="Ghodhbane-Gtari F."/>
            <person name="Gtari M."/>
            <person name="Morris K."/>
            <person name="Thomas K."/>
            <person name="Sen A."/>
            <person name="Tisa L.S."/>
        </authorList>
    </citation>
    <scope>NUCLEOTIDE SEQUENCE [LARGE SCALE GENOMIC DNA]</scope>
    <source>
        <strain evidence="3">CpI1-S</strain>
    </source>
</reference>
<dbReference type="PANTHER" id="PTHR46889:SF4">
    <property type="entry name" value="TRANSPOSASE INSO FOR INSERTION SEQUENCE ELEMENT IS911B-RELATED"/>
    <property type="match status" value="1"/>
</dbReference>
<dbReference type="AlphaFoldDB" id="A0A0D8B615"/>
<dbReference type="PANTHER" id="PTHR46889">
    <property type="entry name" value="TRANSPOSASE INSF FOR INSERTION SEQUENCE IS3B-RELATED"/>
    <property type="match status" value="1"/>
</dbReference>
<comment type="caution">
    <text evidence="2">The sequence shown here is derived from an EMBL/GenBank/DDBJ whole genome shotgun (WGS) entry which is preliminary data.</text>
</comment>
<dbReference type="InterPro" id="IPR025948">
    <property type="entry name" value="HTH-like_dom"/>
</dbReference>
<evidence type="ECO:0000259" key="1">
    <source>
        <dbReference type="Pfam" id="PF13276"/>
    </source>
</evidence>
<dbReference type="InterPro" id="IPR050900">
    <property type="entry name" value="Transposase_IS3/IS150/IS904"/>
</dbReference>
<protein>
    <submittedName>
        <fullName evidence="2">HTH-like domain</fullName>
    </submittedName>
</protein>
<evidence type="ECO:0000313" key="2">
    <source>
        <dbReference type="EMBL" id="KJE19636.1"/>
    </source>
</evidence>
<sequence length="133" mass="15183">MEKDTRTPAGARKYRIDAMCRWLEVSRSGYYEWRGRPASATSRRRAHLTRMIIAVFEGSDGTYGHRRVHAHLARQGETCGVELVRSLMRQADLVAYQPRPWRQSLTDAGLTGPIPDLVNRDFTASAPRRENGR</sequence>
<keyword evidence="3" id="KW-1185">Reference proteome</keyword>
<dbReference type="EMBL" id="JYFN01000092">
    <property type="protein sequence ID" value="KJE19636.1"/>
    <property type="molecule type" value="Genomic_DNA"/>
</dbReference>
<name>A0A0D8B615_9ACTN</name>
<dbReference type="PATRIC" id="fig|1502723.3.peg.7030"/>
<feature type="domain" description="HTH-like" evidence="1">
    <location>
        <begin position="48"/>
        <end position="100"/>
    </location>
</feature>
<accession>A0A0D8B615</accession>
<organism evidence="2 3">
    <name type="scientific">Frankia torreyi</name>
    <dbReference type="NCBI Taxonomy" id="1856"/>
    <lineage>
        <taxon>Bacteria</taxon>
        <taxon>Bacillati</taxon>
        <taxon>Actinomycetota</taxon>
        <taxon>Actinomycetes</taxon>
        <taxon>Frankiales</taxon>
        <taxon>Frankiaceae</taxon>
        <taxon>Frankia</taxon>
    </lineage>
</organism>
<dbReference type="Proteomes" id="UP000032545">
    <property type="component" value="Unassembled WGS sequence"/>
</dbReference>
<proteinExistence type="predicted"/>
<evidence type="ECO:0000313" key="3">
    <source>
        <dbReference type="Proteomes" id="UP000032545"/>
    </source>
</evidence>
<reference evidence="2 3" key="2">
    <citation type="journal article" date="2016" name="Genome Announc.">
        <title>Permanent Draft Genome Sequences for Two Variants of Frankia sp. Strain CpI1, the First Frankia Strain Isolated from Root Nodules of Comptonia peregrina.</title>
        <authorList>
            <person name="Oshone R."/>
            <person name="Hurst S.G.IV."/>
            <person name="Abebe-Akele F."/>
            <person name="Simpson S."/>
            <person name="Morris K."/>
            <person name="Thomas W.K."/>
            <person name="Tisa L.S."/>
        </authorList>
    </citation>
    <scope>NUCLEOTIDE SEQUENCE [LARGE SCALE GENOMIC DNA]</scope>
    <source>
        <strain evidence="3">CpI1-S</strain>
    </source>
</reference>